<reference evidence="1 2" key="1">
    <citation type="submission" date="2024-04" db="EMBL/GenBank/DDBJ databases">
        <title>New Clade of Flavobacterium.</title>
        <authorList>
            <person name="Matos L."/>
            <person name="Proenca D.N."/>
            <person name="Fransisco R.M."/>
            <person name="Chung A.P."/>
            <person name="Maccario L."/>
            <person name="Sorensen S.J."/>
            <person name="Morais P.V."/>
        </authorList>
    </citation>
    <scope>NUCLEOTIDE SEQUENCE [LARGE SCALE GENOMIC DNA]</scope>
    <source>
        <strain evidence="1 2">FZUC8N2.13</strain>
    </source>
</reference>
<comment type="caution">
    <text evidence="1">The sequence shown here is derived from an EMBL/GenBank/DDBJ whole genome shotgun (WGS) entry which is preliminary data.</text>
</comment>
<organism evidence="1 2">
    <name type="scientific">Flavobacterium zubiriense</name>
    <dbReference type="NCBI Taxonomy" id="3138075"/>
    <lineage>
        <taxon>Bacteria</taxon>
        <taxon>Pseudomonadati</taxon>
        <taxon>Bacteroidota</taxon>
        <taxon>Flavobacteriia</taxon>
        <taxon>Flavobacteriales</taxon>
        <taxon>Flavobacteriaceae</taxon>
        <taxon>Flavobacterium</taxon>
    </lineage>
</organism>
<evidence type="ECO:0000313" key="1">
    <source>
        <dbReference type="EMBL" id="MFA9190022.1"/>
    </source>
</evidence>
<proteinExistence type="predicted"/>
<accession>A0ABV4TAU8</accession>
<sequence>MIKIYSLVFISQTKTVASTTESNNNITPLTSKGLKINLLIIWAGSVKLEHFE</sequence>
<dbReference type="RefSeq" id="WP_373405050.1">
    <property type="nucleotide sequence ID" value="NZ_JBCFQL010000001.1"/>
</dbReference>
<name>A0ABV4TAU8_9FLAO</name>
<dbReference type="EMBL" id="JBCFQL010000001">
    <property type="protein sequence ID" value="MFA9190022.1"/>
    <property type="molecule type" value="Genomic_DNA"/>
</dbReference>
<protein>
    <submittedName>
        <fullName evidence="1">Uncharacterized protein</fullName>
    </submittedName>
</protein>
<evidence type="ECO:0000313" key="2">
    <source>
        <dbReference type="Proteomes" id="UP001574169"/>
    </source>
</evidence>
<keyword evidence="2" id="KW-1185">Reference proteome</keyword>
<gene>
    <name evidence="1" type="ORF">AAGV28_01460</name>
</gene>
<dbReference type="Proteomes" id="UP001574169">
    <property type="component" value="Unassembled WGS sequence"/>
</dbReference>